<evidence type="ECO:0000313" key="2">
    <source>
        <dbReference type="EMBL" id="KEQ68727.1"/>
    </source>
</evidence>
<accession>A0A074WFU0</accession>
<dbReference type="EMBL" id="KL584726">
    <property type="protein sequence ID" value="KEQ68727.1"/>
    <property type="molecule type" value="Genomic_DNA"/>
</dbReference>
<evidence type="ECO:0000313" key="3">
    <source>
        <dbReference type="Proteomes" id="UP000027730"/>
    </source>
</evidence>
<name>A0A074WFU0_9PEZI</name>
<dbReference type="GeneID" id="25414305"/>
<dbReference type="Proteomes" id="UP000027730">
    <property type="component" value="Unassembled WGS sequence"/>
</dbReference>
<dbReference type="HOGENOM" id="CLU_1175206_0_0_1"/>
<feature type="compositionally biased region" description="Polar residues" evidence="1">
    <location>
        <begin position="105"/>
        <end position="125"/>
    </location>
</feature>
<dbReference type="OrthoDB" id="10513122at2759"/>
<dbReference type="RefSeq" id="XP_013422929.1">
    <property type="nucleotide sequence ID" value="XM_013567475.1"/>
</dbReference>
<dbReference type="AlphaFoldDB" id="A0A074WFU0"/>
<keyword evidence="3" id="KW-1185">Reference proteome</keyword>
<dbReference type="CDD" id="cd00035">
    <property type="entry name" value="ChtBD1"/>
    <property type="match status" value="1"/>
</dbReference>
<sequence>MPDPRNINAWMGHCGGTDPYCQQGCSPTCANYTYMTGIETVGAYKDPSADTLVGKFGNRAANQPRVEQREVQEAMRKVQERHAQGGTQSSLPQHQVRFQGRNSTTFETSGMVNSSTVAPTSSGLTASDARRSLNNMPRDMYQFSSRSNNCQRMFDGSSLLDRSIRLITVIDVCQEMFESSMVFRADTGFMFERVMRQSVLRLLAVLVRISISDRRVDLKLIWFCGEPASATATSED</sequence>
<proteinExistence type="predicted"/>
<organism evidence="2 3">
    <name type="scientific">Aureobasidium namibiae CBS 147.97</name>
    <dbReference type="NCBI Taxonomy" id="1043004"/>
    <lineage>
        <taxon>Eukaryota</taxon>
        <taxon>Fungi</taxon>
        <taxon>Dikarya</taxon>
        <taxon>Ascomycota</taxon>
        <taxon>Pezizomycotina</taxon>
        <taxon>Dothideomycetes</taxon>
        <taxon>Dothideomycetidae</taxon>
        <taxon>Dothideales</taxon>
        <taxon>Saccotheciaceae</taxon>
        <taxon>Aureobasidium</taxon>
    </lineage>
</organism>
<reference evidence="2 3" key="1">
    <citation type="journal article" date="2014" name="BMC Genomics">
        <title>Genome sequencing of four Aureobasidium pullulans varieties: biotechnological potential, stress tolerance, and description of new species.</title>
        <authorList>
            <person name="Gostin Ar C."/>
            <person name="Ohm R.A."/>
            <person name="Kogej T."/>
            <person name="Sonjak S."/>
            <person name="Turk M."/>
            <person name="Zajc J."/>
            <person name="Zalar P."/>
            <person name="Grube M."/>
            <person name="Sun H."/>
            <person name="Han J."/>
            <person name="Sharma A."/>
            <person name="Chiniquy J."/>
            <person name="Ngan C.Y."/>
            <person name="Lipzen A."/>
            <person name="Barry K."/>
            <person name="Grigoriev I.V."/>
            <person name="Gunde-Cimerman N."/>
        </authorList>
    </citation>
    <scope>NUCLEOTIDE SEQUENCE [LARGE SCALE GENOMIC DNA]</scope>
    <source>
        <strain evidence="2 3">CBS 147.97</strain>
    </source>
</reference>
<feature type="region of interest" description="Disordered" evidence="1">
    <location>
        <begin position="105"/>
        <end position="127"/>
    </location>
</feature>
<evidence type="ECO:0000256" key="1">
    <source>
        <dbReference type="SAM" id="MobiDB-lite"/>
    </source>
</evidence>
<protein>
    <submittedName>
        <fullName evidence="2">Uncharacterized protein</fullName>
    </submittedName>
</protein>
<gene>
    <name evidence="2" type="ORF">M436DRAFT_67857</name>
</gene>